<gene>
    <name evidence="2" type="ORF">HEQ75_25390</name>
</gene>
<proteinExistence type="predicted"/>
<dbReference type="Proteomes" id="UP000787635">
    <property type="component" value="Unassembled WGS sequence"/>
</dbReference>
<sequence length="114" mass="11680">MPAPPPAPLSAPLPTLPTLLLEAEVDPAAAATLFRQPAFAGRRAGRTRSLAVELAWLDTAEGALAAQGLALETSGLRAPRRLIRSLPEPGAIWRPASPPPVLASLAPDAAPAEA</sequence>
<protein>
    <submittedName>
        <fullName evidence="2">Uncharacterized protein</fullName>
    </submittedName>
</protein>
<feature type="region of interest" description="Disordered" evidence="1">
    <location>
        <begin position="88"/>
        <end position="114"/>
    </location>
</feature>
<feature type="non-terminal residue" evidence="2">
    <location>
        <position position="114"/>
    </location>
</feature>
<evidence type="ECO:0000313" key="3">
    <source>
        <dbReference type="Proteomes" id="UP000787635"/>
    </source>
</evidence>
<organism evidence="2 3">
    <name type="scientific">Falsiroseomonas selenitidurans</name>
    <dbReference type="NCBI Taxonomy" id="2716335"/>
    <lineage>
        <taxon>Bacteria</taxon>
        <taxon>Pseudomonadati</taxon>
        <taxon>Pseudomonadota</taxon>
        <taxon>Alphaproteobacteria</taxon>
        <taxon>Acetobacterales</taxon>
        <taxon>Roseomonadaceae</taxon>
        <taxon>Falsiroseomonas</taxon>
    </lineage>
</organism>
<keyword evidence="3" id="KW-1185">Reference proteome</keyword>
<dbReference type="RefSeq" id="WP_209318775.1">
    <property type="nucleotide sequence ID" value="NZ_JAAVNE010000071.1"/>
</dbReference>
<name>A0ABX1EBM8_9PROT</name>
<comment type="caution">
    <text evidence="2">The sequence shown here is derived from an EMBL/GenBank/DDBJ whole genome shotgun (WGS) entry which is preliminary data.</text>
</comment>
<evidence type="ECO:0000256" key="1">
    <source>
        <dbReference type="SAM" id="MobiDB-lite"/>
    </source>
</evidence>
<dbReference type="EMBL" id="JAAVNE010000071">
    <property type="protein sequence ID" value="NKC34215.1"/>
    <property type="molecule type" value="Genomic_DNA"/>
</dbReference>
<accession>A0ABX1EBM8</accession>
<feature type="compositionally biased region" description="Low complexity" evidence="1">
    <location>
        <begin position="102"/>
        <end position="114"/>
    </location>
</feature>
<reference evidence="2 3" key="1">
    <citation type="submission" date="2020-03" db="EMBL/GenBank/DDBJ databases">
        <title>Roseomonas selenitidurans sp. nov. isolated from urban soil.</title>
        <authorList>
            <person name="Liu H."/>
        </authorList>
    </citation>
    <scope>NUCLEOTIDE SEQUENCE [LARGE SCALE GENOMIC DNA]</scope>
    <source>
        <strain evidence="2 3">BU-1</strain>
    </source>
</reference>
<evidence type="ECO:0000313" key="2">
    <source>
        <dbReference type="EMBL" id="NKC34215.1"/>
    </source>
</evidence>